<reference evidence="1 2" key="1">
    <citation type="submission" date="2024-01" db="EMBL/GenBank/DDBJ databases">
        <title>A draft genome for the cacao thread blight pathogen Marasmiellus scandens.</title>
        <authorList>
            <person name="Baruah I.K."/>
            <person name="Leung J."/>
            <person name="Bukari Y."/>
            <person name="Amoako-Attah I."/>
            <person name="Meinhardt L.W."/>
            <person name="Bailey B.A."/>
            <person name="Cohen S.P."/>
        </authorList>
    </citation>
    <scope>NUCLEOTIDE SEQUENCE [LARGE SCALE GENOMIC DNA]</scope>
    <source>
        <strain evidence="1 2">GH-19</strain>
    </source>
</reference>
<comment type="caution">
    <text evidence="1">The sequence shown here is derived from an EMBL/GenBank/DDBJ whole genome shotgun (WGS) entry which is preliminary data.</text>
</comment>
<proteinExistence type="predicted"/>
<accession>A0ABR1IYT8</accession>
<name>A0ABR1IYT8_9AGAR</name>
<dbReference type="EMBL" id="JBANRG010000048">
    <property type="protein sequence ID" value="KAK7445106.1"/>
    <property type="molecule type" value="Genomic_DNA"/>
</dbReference>
<gene>
    <name evidence="1" type="ORF">VKT23_014970</name>
</gene>
<organism evidence="1 2">
    <name type="scientific">Marasmiellus scandens</name>
    <dbReference type="NCBI Taxonomy" id="2682957"/>
    <lineage>
        <taxon>Eukaryota</taxon>
        <taxon>Fungi</taxon>
        <taxon>Dikarya</taxon>
        <taxon>Basidiomycota</taxon>
        <taxon>Agaricomycotina</taxon>
        <taxon>Agaricomycetes</taxon>
        <taxon>Agaricomycetidae</taxon>
        <taxon>Agaricales</taxon>
        <taxon>Marasmiineae</taxon>
        <taxon>Omphalotaceae</taxon>
        <taxon>Marasmiellus</taxon>
    </lineage>
</organism>
<keyword evidence="2" id="KW-1185">Reference proteome</keyword>
<evidence type="ECO:0000313" key="2">
    <source>
        <dbReference type="Proteomes" id="UP001498398"/>
    </source>
</evidence>
<dbReference type="Proteomes" id="UP001498398">
    <property type="component" value="Unassembled WGS sequence"/>
</dbReference>
<evidence type="ECO:0000313" key="1">
    <source>
        <dbReference type="EMBL" id="KAK7445106.1"/>
    </source>
</evidence>
<protein>
    <submittedName>
        <fullName evidence="1">Uncharacterized protein</fullName>
    </submittedName>
</protein>
<sequence length="187" mass="21482">MPSNNPHTQTTPIDWFRGLDAPAQQFFVDLHNQQTGEQYSTAQFEQFLSQPLDFGVLEEDVPANAYCQEVTLPTNINFNGQLFIRFWRSPRLGQNGYYNFDFADCHGTRINTPPGIELYMVNPRCKLMSRVDIELQHKKADPHSYGIDPATTLPPLIPVFILFGGKKHILTYQGRRLHEFTPPEVFP</sequence>